<proteinExistence type="inferred from homology"/>
<dbReference type="SUPFAM" id="SSF81452">
    <property type="entry name" value="Cytochrome c oxidase subunit III-like"/>
    <property type="match status" value="1"/>
</dbReference>
<evidence type="ECO:0000256" key="4">
    <source>
        <dbReference type="ARBA" id="ARBA00014687"/>
    </source>
</evidence>
<comment type="caution">
    <text evidence="20">The sequence shown here is derived from an EMBL/GenBank/DDBJ whole genome shotgun (WGS) entry which is preliminary data.</text>
</comment>
<comment type="function">
    <text evidence="12">Cytochrome bo(3) ubiquinol terminal oxidase is the component of the aerobic respiratory chain of E.coli that predominates when cells are grown at high aeration. Has proton pump activity across the membrane in addition to electron transfer, pumping 2 protons/electron.</text>
</comment>
<evidence type="ECO:0000256" key="10">
    <source>
        <dbReference type="ARBA" id="ARBA00023002"/>
    </source>
</evidence>
<accession>A0A2M7Q5S4</accession>
<reference evidence="21" key="1">
    <citation type="submission" date="2017-09" db="EMBL/GenBank/DDBJ databases">
        <title>Depth-based differentiation of microbial function through sediment-hosted aquifers and enrichment of novel symbionts in the deep terrestrial subsurface.</title>
        <authorList>
            <person name="Probst A.J."/>
            <person name="Ladd B."/>
            <person name="Jarett J.K."/>
            <person name="Geller-Mcgrath D.E."/>
            <person name="Sieber C.M.K."/>
            <person name="Emerson J.B."/>
            <person name="Anantharaman K."/>
            <person name="Thomas B.C."/>
            <person name="Malmstrom R."/>
            <person name="Stieglmeier M."/>
            <person name="Klingl A."/>
            <person name="Woyke T."/>
            <person name="Ryan C.M."/>
            <person name="Banfield J.F."/>
        </authorList>
    </citation>
    <scope>NUCLEOTIDE SEQUENCE [LARGE SCALE GENOMIC DNA]</scope>
</reference>
<feature type="domain" description="Heme-copper oxidase subunit III family profile" evidence="19">
    <location>
        <begin position="17"/>
        <end position="194"/>
    </location>
</feature>
<name>A0A2M7Q5S4_9BACT</name>
<keyword evidence="5" id="KW-0813">Transport</keyword>
<evidence type="ECO:0000256" key="17">
    <source>
        <dbReference type="RuleBase" id="RU003376"/>
    </source>
</evidence>
<dbReference type="CDD" id="cd02863">
    <property type="entry name" value="Ubiquinol_oxidase_III"/>
    <property type="match status" value="1"/>
</dbReference>
<evidence type="ECO:0000256" key="5">
    <source>
        <dbReference type="ARBA" id="ARBA00022448"/>
    </source>
</evidence>
<dbReference type="PROSITE" id="PS50253">
    <property type="entry name" value="COX3"/>
    <property type="match status" value="1"/>
</dbReference>
<evidence type="ECO:0000256" key="9">
    <source>
        <dbReference type="ARBA" id="ARBA00022989"/>
    </source>
</evidence>
<comment type="subcellular location">
    <subcellularLocation>
        <location evidence="1 17">Cell membrane</location>
        <topology evidence="1 17">Multi-pass membrane protein</topology>
    </subcellularLocation>
</comment>
<organism evidence="20 21">
    <name type="scientific">Candidatus Yonathbacteria bacterium CG_4_10_14_0_8_um_filter_43_17</name>
    <dbReference type="NCBI Taxonomy" id="1975099"/>
    <lineage>
        <taxon>Bacteria</taxon>
        <taxon>Candidatus Yonathiibacteriota</taxon>
    </lineage>
</organism>
<dbReference type="Gene3D" id="1.20.120.80">
    <property type="entry name" value="Cytochrome c oxidase, subunit III, four-helix bundle"/>
    <property type="match status" value="1"/>
</dbReference>
<keyword evidence="9 18" id="KW-1133">Transmembrane helix</keyword>
<dbReference type="InterPro" id="IPR014206">
    <property type="entry name" value="Cyt_c_ubiqinol_oxidase_su3"/>
</dbReference>
<evidence type="ECO:0000256" key="6">
    <source>
        <dbReference type="ARBA" id="ARBA00022475"/>
    </source>
</evidence>
<keyword evidence="6" id="KW-1003">Cell membrane</keyword>
<dbReference type="GO" id="GO:0005886">
    <property type="term" value="C:plasma membrane"/>
    <property type="evidence" value="ECO:0007669"/>
    <property type="project" value="UniProtKB-SubCell"/>
</dbReference>
<keyword evidence="10" id="KW-0560">Oxidoreductase</keyword>
<evidence type="ECO:0000256" key="3">
    <source>
        <dbReference type="ARBA" id="ARBA00011700"/>
    </source>
</evidence>
<evidence type="ECO:0000313" key="20">
    <source>
        <dbReference type="EMBL" id="PIY58425.1"/>
    </source>
</evidence>
<evidence type="ECO:0000256" key="15">
    <source>
        <dbReference type="ARBA" id="ARBA00032189"/>
    </source>
</evidence>
<evidence type="ECO:0000256" key="16">
    <source>
        <dbReference type="ARBA" id="ARBA00032717"/>
    </source>
</evidence>
<dbReference type="Pfam" id="PF00510">
    <property type="entry name" value="COX3"/>
    <property type="match status" value="1"/>
</dbReference>
<dbReference type="PANTHER" id="PTHR11403:SF2">
    <property type="entry name" value="CYTOCHROME BO(3) UBIQUINOL OXIDASE SUBUNIT 3"/>
    <property type="match status" value="1"/>
</dbReference>
<evidence type="ECO:0000256" key="7">
    <source>
        <dbReference type="ARBA" id="ARBA00022692"/>
    </source>
</evidence>
<dbReference type="GO" id="GO:0009486">
    <property type="term" value="F:cytochrome bo3 ubiquinol oxidase activity"/>
    <property type="evidence" value="ECO:0007669"/>
    <property type="project" value="InterPro"/>
</dbReference>
<keyword evidence="8" id="KW-0249">Electron transport</keyword>
<feature type="transmembrane region" description="Helical" evidence="18">
    <location>
        <begin position="126"/>
        <end position="153"/>
    </location>
</feature>
<evidence type="ECO:0000256" key="13">
    <source>
        <dbReference type="ARBA" id="ARBA00030072"/>
    </source>
</evidence>
<protein>
    <recommendedName>
        <fullName evidence="4">Cytochrome bo(3) ubiquinol oxidase subunit 3</fullName>
    </recommendedName>
    <alternativeName>
        <fullName evidence="15">Cytochrome o ubiquinol oxidase subunit 3</fullName>
    </alternativeName>
    <alternativeName>
        <fullName evidence="13">Oxidase bo(3) subunit 3</fullName>
    </alternativeName>
    <alternativeName>
        <fullName evidence="16">Ubiquinol oxidase polypeptide III</fullName>
    </alternativeName>
    <alternativeName>
        <fullName evidence="14">Ubiquinol oxidase subunit 3</fullName>
    </alternativeName>
</protein>
<dbReference type="InterPro" id="IPR024791">
    <property type="entry name" value="Cyt_c/ubiquinol_Oxase_su3"/>
</dbReference>
<dbReference type="InterPro" id="IPR000298">
    <property type="entry name" value="Cyt_c_oxidase-like_su3"/>
</dbReference>
<dbReference type="InterPro" id="IPR013833">
    <property type="entry name" value="Cyt_c_oxidase_su3_a-hlx"/>
</dbReference>
<keyword evidence="11 18" id="KW-0472">Membrane</keyword>
<feature type="transmembrane region" description="Helical" evidence="18">
    <location>
        <begin position="173"/>
        <end position="193"/>
    </location>
</feature>
<gene>
    <name evidence="20" type="primary">cyoC</name>
    <name evidence="20" type="ORF">COY98_01670</name>
</gene>
<dbReference type="Proteomes" id="UP000230732">
    <property type="component" value="Unassembled WGS sequence"/>
</dbReference>
<dbReference type="AlphaFoldDB" id="A0A2M7Q5S4"/>
<evidence type="ECO:0000259" key="19">
    <source>
        <dbReference type="PROSITE" id="PS50253"/>
    </source>
</evidence>
<dbReference type="GO" id="GO:0004129">
    <property type="term" value="F:cytochrome-c oxidase activity"/>
    <property type="evidence" value="ECO:0007669"/>
    <property type="project" value="InterPro"/>
</dbReference>
<dbReference type="FunFam" id="1.20.120.80:FF:000001">
    <property type="entry name" value="Cytochrome (Ubi)quinol oxidase subunit III"/>
    <property type="match status" value="1"/>
</dbReference>
<feature type="transmembrane region" description="Helical" evidence="18">
    <location>
        <begin position="16"/>
        <end position="38"/>
    </location>
</feature>
<evidence type="ECO:0000256" key="14">
    <source>
        <dbReference type="ARBA" id="ARBA00031884"/>
    </source>
</evidence>
<evidence type="ECO:0000256" key="2">
    <source>
        <dbReference type="ARBA" id="ARBA00010581"/>
    </source>
</evidence>
<dbReference type="EMBL" id="PFKX01000040">
    <property type="protein sequence ID" value="PIY58425.1"/>
    <property type="molecule type" value="Genomic_DNA"/>
</dbReference>
<evidence type="ECO:0000256" key="18">
    <source>
        <dbReference type="SAM" id="Phobius"/>
    </source>
</evidence>
<dbReference type="NCBIfam" id="TIGR02842">
    <property type="entry name" value="CyoC"/>
    <property type="match status" value="1"/>
</dbReference>
<evidence type="ECO:0000256" key="8">
    <source>
        <dbReference type="ARBA" id="ARBA00022982"/>
    </source>
</evidence>
<dbReference type="InterPro" id="IPR035973">
    <property type="entry name" value="Cyt_c_oxidase_su3-like_sf"/>
</dbReference>
<evidence type="ECO:0000256" key="12">
    <source>
        <dbReference type="ARBA" id="ARBA00025694"/>
    </source>
</evidence>
<feature type="transmembrane region" description="Helical" evidence="18">
    <location>
        <begin position="89"/>
        <end position="106"/>
    </location>
</feature>
<evidence type="ECO:0000256" key="11">
    <source>
        <dbReference type="ARBA" id="ARBA00023136"/>
    </source>
</evidence>
<feature type="transmembrane region" description="Helical" evidence="18">
    <location>
        <begin position="58"/>
        <end position="80"/>
    </location>
</feature>
<evidence type="ECO:0000313" key="21">
    <source>
        <dbReference type="Proteomes" id="UP000230732"/>
    </source>
</evidence>
<comment type="subunit">
    <text evidence="3">Heterooctamer of two A chains, two B chains, two C chains and two D chains.</text>
</comment>
<dbReference type="InterPro" id="IPR033946">
    <property type="entry name" value="Ubiquinol_oxase_su3_dom"/>
</dbReference>
<evidence type="ECO:0000256" key="1">
    <source>
        <dbReference type="ARBA" id="ARBA00004651"/>
    </source>
</evidence>
<comment type="similarity">
    <text evidence="2 17">Belongs to the cytochrome c oxidase subunit 3 family.</text>
</comment>
<dbReference type="PANTHER" id="PTHR11403">
    <property type="entry name" value="CYTOCHROME C OXIDASE SUBUNIT III"/>
    <property type="match status" value="1"/>
</dbReference>
<dbReference type="GO" id="GO:0019646">
    <property type="term" value="P:aerobic electron transport chain"/>
    <property type="evidence" value="ECO:0007669"/>
    <property type="project" value="InterPro"/>
</dbReference>
<keyword evidence="7 17" id="KW-0812">Transmembrane</keyword>
<sequence>MTTETLTHHTKESKALFGFWVYIMSDALLFGSIFATYAVLHNNVFGGPSASDIFSMPFVLVETIILLASSFTYGLASLYAHHHNEKDKVALWLVVTFLLGVTFIGMELSEFAKLFQSGSSWQVSGFLSGFFTLVGTHGLHVTAGLIWMGGLLVQVLQHGLTVRTIGKISNLGIFWHFLDIVWIFIFTFVYLMGAI</sequence>